<dbReference type="GO" id="GO:0005777">
    <property type="term" value="C:peroxisome"/>
    <property type="evidence" value="ECO:0007669"/>
    <property type="project" value="TreeGrafter"/>
</dbReference>
<evidence type="ECO:0008006" key="6">
    <source>
        <dbReference type="Google" id="ProtNLM"/>
    </source>
</evidence>
<comment type="catalytic activity">
    <reaction evidence="2">
        <text>a (3E)-enoyl-CoA = a 4-saturated (2E)-enoyl-CoA</text>
        <dbReference type="Rhea" id="RHEA:45228"/>
        <dbReference type="ChEBI" id="CHEBI:58521"/>
        <dbReference type="ChEBI" id="CHEBI:85097"/>
        <dbReference type="EC" id="5.3.3.8"/>
    </reaction>
</comment>
<keyword evidence="5" id="KW-1185">Reference proteome</keyword>
<evidence type="ECO:0000256" key="1">
    <source>
        <dbReference type="ARBA" id="ARBA00000452"/>
    </source>
</evidence>
<evidence type="ECO:0000313" key="4">
    <source>
        <dbReference type="EMBL" id="EGG15185.1"/>
    </source>
</evidence>
<organism evidence="4 5">
    <name type="scientific">Cavenderia fasciculata</name>
    <name type="common">Slime mold</name>
    <name type="synonym">Dictyostelium fasciculatum</name>
    <dbReference type="NCBI Taxonomy" id="261658"/>
    <lineage>
        <taxon>Eukaryota</taxon>
        <taxon>Amoebozoa</taxon>
        <taxon>Evosea</taxon>
        <taxon>Eumycetozoa</taxon>
        <taxon>Dictyostelia</taxon>
        <taxon>Acytosteliales</taxon>
        <taxon>Cavenderiaceae</taxon>
        <taxon>Cavenderia</taxon>
    </lineage>
</organism>
<dbReference type="PANTHER" id="PTHR11941">
    <property type="entry name" value="ENOYL-COA HYDRATASE-RELATED"/>
    <property type="match status" value="1"/>
</dbReference>
<dbReference type="CDD" id="cd06558">
    <property type="entry name" value="crotonase-like"/>
    <property type="match status" value="1"/>
</dbReference>
<dbReference type="GO" id="GO:0006635">
    <property type="term" value="P:fatty acid beta-oxidation"/>
    <property type="evidence" value="ECO:0007669"/>
    <property type="project" value="TreeGrafter"/>
</dbReference>
<protein>
    <recommendedName>
        <fullName evidence="6">Enoyl-CoA hydratase/isomerase domain-containing protein</fullName>
    </recommendedName>
</protein>
<dbReference type="Pfam" id="PF00378">
    <property type="entry name" value="ECH_1"/>
    <property type="match status" value="1"/>
</dbReference>
<proteinExistence type="predicted"/>
<dbReference type="Proteomes" id="UP000007797">
    <property type="component" value="Unassembled WGS sequence"/>
</dbReference>
<dbReference type="FunFam" id="3.90.226.10:FF:000049">
    <property type="entry name" value="Enoyl-CoA delta isomerase 3"/>
    <property type="match status" value="1"/>
</dbReference>
<dbReference type="STRING" id="1054147.F4Q916"/>
<dbReference type="RefSeq" id="XP_004351905.1">
    <property type="nucleotide sequence ID" value="XM_004351853.1"/>
</dbReference>
<dbReference type="SUPFAM" id="SSF52096">
    <property type="entry name" value="ClpP/crotonase"/>
    <property type="match status" value="1"/>
</dbReference>
<gene>
    <name evidence="4" type="ORF">DFA_10011</name>
</gene>
<dbReference type="GO" id="GO:0004165">
    <property type="term" value="F:delta(3)-delta(2)-enoyl-CoA isomerase activity"/>
    <property type="evidence" value="ECO:0007669"/>
    <property type="project" value="UniProtKB-EC"/>
</dbReference>
<dbReference type="OMA" id="SIVCTNP"/>
<dbReference type="EMBL" id="GL883026">
    <property type="protein sequence ID" value="EGG15185.1"/>
    <property type="molecule type" value="Genomic_DNA"/>
</dbReference>
<reference evidence="5" key="1">
    <citation type="journal article" date="2011" name="Genome Res.">
        <title>Phylogeny-wide analysis of social amoeba genomes highlights ancient origins for complex intercellular communication.</title>
        <authorList>
            <person name="Heidel A.J."/>
            <person name="Lawal H.M."/>
            <person name="Felder M."/>
            <person name="Schilde C."/>
            <person name="Helps N.R."/>
            <person name="Tunggal B."/>
            <person name="Rivero F."/>
            <person name="John U."/>
            <person name="Schleicher M."/>
            <person name="Eichinger L."/>
            <person name="Platzer M."/>
            <person name="Noegel A.A."/>
            <person name="Schaap P."/>
            <person name="Gloeckner G."/>
        </authorList>
    </citation>
    <scope>NUCLEOTIDE SEQUENCE [LARGE SCALE GENOMIC DNA]</scope>
    <source>
        <strain evidence="5">SH3</strain>
    </source>
</reference>
<accession>F4Q916</accession>
<evidence type="ECO:0000256" key="2">
    <source>
        <dbReference type="ARBA" id="ARBA00000765"/>
    </source>
</evidence>
<evidence type="ECO:0000256" key="3">
    <source>
        <dbReference type="ARBA" id="ARBA00023098"/>
    </source>
</evidence>
<dbReference type="InterPro" id="IPR029045">
    <property type="entry name" value="ClpP/crotonase-like_dom_sf"/>
</dbReference>
<name>F4Q916_CACFS</name>
<evidence type="ECO:0000313" key="5">
    <source>
        <dbReference type="Proteomes" id="UP000007797"/>
    </source>
</evidence>
<dbReference type="InterPro" id="IPR001753">
    <property type="entry name" value="Enoyl-CoA_hydra/iso"/>
</dbReference>
<dbReference type="PANTHER" id="PTHR11941:SF75">
    <property type="entry name" value="ENOYL-COA HYDRATASE_ISOMERASE FAMILY PROTEIN"/>
    <property type="match status" value="1"/>
</dbReference>
<dbReference type="KEGG" id="dfa:DFA_10011"/>
<sequence>MTTEKKFGHASVSVAEGTDDVYIIKFTEEENKFNDDNLKNINDALDYIESCEEASCLITIGTSSKFYSTGLDLDWITSGQCKDFRKFITNFQKMLARMLTLPIPTICVINGHAFAGGAMLACAHDYRIMRQDRGFFCLPEVDIHIPLTPGMNAILQSKMTDGTVYRDAALLGKRFNGKESLQGKIVDALASEDKLLSDAIALATSISSKGKDRFTFGSLKKELYKNATKELLSGDFGHAAGVKMFSKL</sequence>
<comment type="catalytic activity">
    <reaction evidence="1">
        <text>a (3Z)-enoyl-CoA = a 4-saturated (2E)-enoyl-CoA</text>
        <dbReference type="Rhea" id="RHEA:45900"/>
        <dbReference type="ChEBI" id="CHEBI:85097"/>
        <dbReference type="ChEBI" id="CHEBI:85489"/>
        <dbReference type="EC" id="5.3.3.8"/>
    </reaction>
</comment>
<dbReference type="AlphaFoldDB" id="F4Q916"/>
<dbReference type="OrthoDB" id="1696280at2759"/>
<dbReference type="Gene3D" id="3.90.226.10">
    <property type="entry name" value="2-enoyl-CoA Hydratase, Chain A, domain 1"/>
    <property type="match status" value="1"/>
</dbReference>
<dbReference type="GeneID" id="14867180"/>
<keyword evidence="3" id="KW-0443">Lipid metabolism</keyword>